<dbReference type="Gene3D" id="1.10.1040.10">
    <property type="entry name" value="N-(1-d-carboxylethyl)-l-norvaline Dehydrogenase, domain 2"/>
    <property type="match status" value="1"/>
</dbReference>
<evidence type="ECO:0000313" key="4">
    <source>
        <dbReference type="Proteomes" id="UP000598297"/>
    </source>
</evidence>
<proteinExistence type="predicted"/>
<dbReference type="RefSeq" id="WP_161704944.1">
    <property type="nucleotide sequence ID" value="NZ_JAAAHS010000471.1"/>
</dbReference>
<keyword evidence="4" id="KW-1185">Reference proteome</keyword>
<dbReference type="OrthoDB" id="9135493at2"/>
<dbReference type="Proteomes" id="UP000598297">
    <property type="component" value="Unassembled WGS sequence"/>
</dbReference>
<name>A0A964UVW0_9ACTN</name>
<dbReference type="EMBL" id="JAAAHS010000471">
    <property type="protein sequence ID" value="NBE56351.1"/>
    <property type="molecule type" value="Genomic_DNA"/>
</dbReference>
<dbReference type="InterPro" id="IPR006115">
    <property type="entry name" value="6PGDH_NADP-bd"/>
</dbReference>
<evidence type="ECO:0000313" key="3">
    <source>
        <dbReference type="EMBL" id="NBE56351.1"/>
    </source>
</evidence>
<dbReference type="InterPro" id="IPR036291">
    <property type="entry name" value="NAD(P)-bd_dom_sf"/>
</dbReference>
<organism evidence="3 4">
    <name type="scientific">Streptomyces boluensis</name>
    <dbReference type="NCBI Taxonomy" id="1775135"/>
    <lineage>
        <taxon>Bacteria</taxon>
        <taxon>Bacillati</taxon>
        <taxon>Actinomycetota</taxon>
        <taxon>Actinomycetes</taxon>
        <taxon>Kitasatosporales</taxon>
        <taxon>Streptomycetaceae</taxon>
        <taxon>Streptomyces</taxon>
    </lineage>
</organism>
<evidence type="ECO:0000259" key="1">
    <source>
        <dbReference type="Pfam" id="PF03446"/>
    </source>
</evidence>
<dbReference type="Pfam" id="PF21761">
    <property type="entry name" value="RedAm-like_C"/>
    <property type="match status" value="1"/>
</dbReference>
<dbReference type="PANTHER" id="PTHR43580">
    <property type="entry name" value="OXIDOREDUCTASE GLYR1-RELATED"/>
    <property type="match status" value="1"/>
</dbReference>
<dbReference type="InterPro" id="IPR051265">
    <property type="entry name" value="HIBADH-related_NP60_sf"/>
</dbReference>
<dbReference type="InterPro" id="IPR013328">
    <property type="entry name" value="6PGD_dom2"/>
</dbReference>
<dbReference type="PANTHER" id="PTHR43580:SF2">
    <property type="entry name" value="CYTOKINE-LIKE NUCLEAR FACTOR N-PAC"/>
    <property type="match status" value="1"/>
</dbReference>
<reference evidence="3" key="1">
    <citation type="submission" date="2020-01" db="EMBL/GenBank/DDBJ databases">
        <title>Whole-genome analyses of novel actinobacteria.</title>
        <authorList>
            <person name="Sahin N."/>
        </authorList>
    </citation>
    <scope>NUCLEOTIDE SEQUENCE</scope>
    <source>
        <strain evidence="3">YC537</strain>
    </source>
</reference>
<dbReference type="SUPFAM" id="SSF51735">
    <property type="entry name" value="NAD(P)-binding Rossmann-fold domains"/>
    <property type="match status" value="1"/>
</dbReference>
<sequence>MSSHEPVTVIGLGVMGQALAGALLAVGHPTTVWNRTAAKGDALVEAGAVRAASVADAVAASPLVVLCTLDYPTVRGTLEPAVGQLRGRTVVNLTNGSPAQADEMAAWVTGHGAEYVDGGIMAVPPTIATDEAFLLYSGPERVFAAHRETLEVFGEARYVGAEIGLASLYDLALLDGMGFLFDGFHHSVAMALSHEGAGAEEFTGLLVRWLANMAKLLPALAADIDADRADGTAPQYTQGLDVQLAGQVNILRAARDAGVVDTVGLEHGKAKLEALIASGLTEWSSPVSVRQLRAGPGN</sequence>
<comment type="caution">
    <text evidence="3">The sequence shown here is derived from an EMBL/GenBank/DDBJ whole genome shotgun (WGS) entry which is preliminary data.</text>
</comment>
<dbReference type="Gene3D" id="3.40.50.720">
    <property type="entry name" value="NAD(P)-binding Rossmann-like Domain"/>
    <property type="match status" value="1"/>
</dbReference>
<protein>
    <submittedName>
        <fullName evidence="3">NAD(P)-binding domain-containing protein</fullName>
    </submittedName>
</protein>
<dbReference type="InterPro" id="IPR048666">
    <property type="entry name" value="RedAm-like_C"/>
</dbReference>
<feature type="domain" description="NADPH-dependent reductive aminase-like C-terminal" evidence="2">
    <location>
        <begin position="163"/>
        <end position="286"/>
    </location>
</feature>
<gene>
    <name evidence="3" type="ORF">GUY60_33955</name>
</gene>
<feature type="domain" description="6-phosphogluconate dehydrogenase NADP-binding" evidence="1">
    <location>
        <begin position="7"/>
        <end position="157"/>
    </location>
</feature>
<accession>A0A964UVW0</accession>
<evidence type="ECO:0000259" key="2">
    <source>
        <dbReference type="Pfam" id="PF21761"/>
    </source>
</evidence>
<dbReference type="AlphaFoldDB" id="A0A964UVW0"/>
<dbReference type="Pfam" id="PF03446">
    <property type="entry name" value="NAD_binding_2"/>
    <property type="match status" value="1"/>
</dbReference>
<dbReference type="GO" id="GO:0050661">
    <property type="term" value="F:NADP binding"/>
    <property type="evidence" value="ECO:0007669"/>
    <property type="project" value="InterPro"/>
</dbReference>